<evidence type="ECO:0000313" key="5">
    <source>
        <dbReference type="EMBL" id="PWN30232.1"/>
    </source>
</evidence>
<feature type="domain" description="Tyrosine-protein phosphatase" evidence="3">
    <location>
        <begin position="98"/>
        <end position="430"/>
    </location>
</feature>
<keyword evidence="6" id="KW-1185">Reference proteome</keyword>
<dbReference type="GO" id="GO:0004725">
    <property type="term" value="F:protein tyrosine phosphatase activity"/>
    <property type="evidence" value="ECO:0007669"/>
    <property type="project" value="InterPro"/>
</dbReference>
<dbReference type="OrthoDB" id="10253954at2759"/>
<evidence type="ECO:0000259" key="4">
    <source>
        <dbReference type="PROSITE" id="PS50056"/>
    </source>
</evidence>
<dbReference type="PRINTS" id="PR00700">
    <property type="entry name" value="PRTYPHPHTASE"/>
</dbReference>
<dbReference type="STRING" id="1569628.A0A316UYE0"/>
<dbReference type="SMART" id="SM00404">
    <property type="entry name" value="PTPc_motif"/>
    <property type="match status" value="1"/>
</dbReference>
<dbReference type="PROSITE" id="PS50056">
    <property type="entry name" value="TYR_PHOSPHATASE_2"/>
    <property type="match status" value="1"/>
</dbReference>
<evidence type="ECO:0000256" key="2">
    <source>
        <dbReference type="SAM" id="MobiDB-lite"/>
    </source>
</evidence>
<dbReference type="InterPro" id="IPR050348">
    <property type="entry name" value="Protein-Tyr_Phosphatase"/>
</dbReference>
<organism evidence="5 6">
    <name type="scientific">Jaminaea rosea</name>
    <dbReference type="NCBI Taxonomy" id="1569628"/>
    <lineage>
        <taxon>Eukaryota</taxon>
        <taxon>Fungi</taxon>
        <taxon>Dikarya</taxon>
        <taxon>Basidiomycota</taxon>
        <taxon>Ustilaginomycotina</taxon>
        <taxon>Exobasidiomycetes</taxon>
        <taxon>Microstromatales</taxon>
        <taxon>Microstromatales incertae sedis</taxon>
        <taxon>Jaminaea</taxon>
    </lineage>
</organism>
<dbReference type="PANTHER" id="PTHR19134">
    <property type="entry name" value="RECEPTOR-TYPE TYROSINE-PROTEIN PHOSPHATASE"/>
    <property type="match status" value="1"/>
</dbReference>
<dbReference type="RefSeq" id="XP_025364844.1">
    <property type="nucleotide sequence ID" value="XM_025504985.1"/>
</dbReference>
<dbReference type="SUPFAM" id="SSF52799">
    <property type="entry name" value="(Phosphotyrosine protein) phosphatases II"/>
    <property type="match status" value="1"/>
</dbReference>
<sequence>MYRPAKLDEESRRILTTLQLARLALDEADEYKQFHSQSLTEAGGEGSSSRDTQEAIGAIRKSLAVALQDEGEDKFSAQEYASIVDFEWSSEQGRTHPDENRWANVWPWNHSLLPPPYLNASTLPCLPSSLLPLPTSQPYIAAQAPLPNTFPAFYHHILSTRATLLVNLTPEFDASRGFKMRKGHRYWPKAKGKPMDVGQGWSVELMEESKDTRLLDVPVNGQASSGRRFDPTRDWIIVQRRLKITPPAGWVEGPAYDFGAVTQQGETPSKPATSPAIPRIITMLHVEDWSDGGDAAADNFARLVELVAAHQRQEQGDVQPPQSPRQQTAPRPPIWIHCSAGIGRTGTLIGGLMARDLLLPLQQQRVSGPAKGDTATQATNGKPHAQGQMLATMPALALTLRIWSHMRTRRAGLVTTAEQARMIMSEIERIRGAAAA</sequence>
<dbReference type="InterPro" id="IPR003595">
    <property type="entry name" value="Tyr_Pase_cat"/>
</dbReference>
<proteinExistence type="inferred from homology"/>
<dbReference type="Proteomes" id="UP000245884">
    <property type="component" value="Unassembled WGS sequence"/>
</dbReference>
<evidence type="ECO:0000256" key="1">
    <source>
        <dbReference type="ARBA" id="ARBA00009649"/>
    </source>
</evidence>
<comment type="similarity">
    <text evidence="1">Belongs to the protein-tyrosine phosphatase family. Non-receptor class subfamily.</text>
</comment>
<dbReference type="Pfam" id="PF00102">
    <property type="entry name" value="Y_phosphatase"/>
    <property type="match status" value="2"/>
</dbReference>
<dbReference type="PROSITE" id="PS00383">
    <property type="entry name" value="TYR_PHOSPHATASE_1"/>
    <property type="match status" value="1"/>
</dbReference>
<evidence type="ECO:0000313" key="6">
    <source>
        <dbReference type="Proteomes" id="UP000245884"/>
    </source>
</evidence>
<dbReference type="SMART" id="SM00194">
    <property type="entry name" value="PTPc"/>
    <property type="match status" value="1"/>
</dbReference>
<gene>
    <name evidence="5" type="ORF">BDZ90DRAFT_229252</name>
</gene>
<dbReference type="InterPro" id="IPR000387">
    <property type="entry name" value="Tyr_Pase_dom"/>
</dbReference>
<evidence type="ECO:0000259" key="3">
    <source>
        <dbReference type="PROSITE" id="PS50055"/>
    </source>
</evidence>
<dbReference type="PANTHER" id="PTHR19134:SF449">
    <property type="entry name" value="TYROSINE-PROTEIN PHOSPHATASE 1"/>
    <property type="match status" value="1"/>
</dbReference>
<dbReference type="GeneID" id="37026808"/>
<reference evidence="5 6" key="1">
    <citation type="journal article" date="2018" name="Mol. Biol. Evol.">
        <title>Broad Genomic Sampling Reveals a Smut Pathogenic Ancestry of the Fungal Clade Ustilaginomycotina.</title>
        <authorList>
            <person name="Kijpornyongpan T."/>
            <person name="Mondo S.J."/>
            <person name="Barry K."/>
            <person name="Sandor L."/>
            <person name="Lee J."/>
            <person name="Lipzen A."/>
            <person name="Pangilinan J."/>
            <person name="LaButti K."/>
            <person name="Hainaut M."/>
            <person name="Henrissat B."/>
            <person name="Grigoriev I.V."/>
            <person name="Spatafora J.W."/>
            <person name="Aime M.C."/>
        </authorList>
    </citation>
    <scope>NUCLEOTIDE SEQUENCE [LARGE SCALE GENOMIC DNA]</scope>
    <source>
        <strain evidence="5 6">MCA 5214</strain>
    </source>
</reference>
<dbReference type="InterPro" id="IPR029021">
    <property type="entry name" value="Prot-tyrosine_phosphatase-like"/>
</dbReference>
<dbReference type="CDD" id="cd00047">
    <property type="entry name" value="PTPc"/>
    <property type="match status" value="1"/>
</dbReference>
<feature type="region of interest" description="Disordered" evidence="2">
    <location>
        <begin position="365"/>
        <end position="387"/>
    </location>
</feature>
<dbReference type="PROSITE" id="PS50055">
    <property type="entry name" value="TYR_PHOSPHATASE_PTP"/>
    <property type="match status" value="1"/>
</dbReference>
<dbReference type="InterPro" id="IPR016130">
    <property type="entry name" value="Tyr_Pase_AS"/>
</dbReference>
<dbReference type="InterPro" id="IPR000242">
    <property type="entry name" value="PTP_cat"/>
</dbReference>
<accession>A0A316UYE0</accession>
<feature type="region of interest" description="Disordered" evidence="2">
    <location>
        <begin position="311"/>
        <end position="332"/>
    </location>
</feature>
<dbReference type="EMBL" id="KZ819662">
    <property type="protein sequence ID" value="PWN30232.1"/>
    <property type="molecule type" value="Genomic_DNA"/>
</dbReference>
<feature type="domain" description="Tyrosine specific protein phosphatases" evidence="4">
    <location>
        <begin position="298"/>
        <end position="421"/>
    </location>
</feature>
<dbReference type="AlphaFoldDB" id="A0A316UYE0"/>
<protein>
    <submittedName>
        <fullName evidence="5">Phosphatases II</fullName>
    </submittedName>
</protein>
<name>A0A316UYE0_9BASI</name>
<dbReference type="Gene3D" id="3.90.190.10">
    <property type="entry name" value="Protein tyrosine phosphatase superfamily"/>
    <property type="match status" value="1"/>
</dbReference>